<evidence type="ECO:0000256" key="1">
    <source>
        <dbReference type="SAM" id="SignalP"/>
    </source>
</evidence>
<proteinExistence type="predicted"/>
<sequence length="106" mass="12688">MRLKCKMEMVLFLTSLICASGDIFSKNNDKTNRKNIYSETWYRHKMFNFLAKTILHFLNFYQKYKMAETARTTKTTFTLQIKPLIRGKKVGKKHLKNKIENFKKTI</sequence>
<accession>A0A8D8VN04</accession>
<evidence type="ECO:0000313" key="2">
    <source>
        <dbReference type="EMBL" id="CAG6627454.1"/>
    </source>
</evidence>
<keyword evidence="1" id="KW-0732">Signal</keyword>
<feature type="signal peptide" evidence="1">
    <location>
        <begin position="1"/>
        <end position="21"/>
    </location>
</feature>
<dbReference type="EMBL" id="HBUF01065364">
    <property type="protein sequence ID" value="CAG6627454.1"/>
    <property type="molecule type" value="Transcribed_RNA"/>
</dbReference>
<dbReference type="AlphaFoldDB" id="A0A8D8VN04"/>
<name>A0A8D8VN04_9HEMI</name>
<feature type="chain" id="PRO_5034728648" evidence="1">
    <location>
        <begin position="22"/>
        <end position="106"/>
    </location>
</feature>
<reference evidence="2" key="1">
    <citation type="submission" date="2021-05" db="EMBL/GenBank/DDBJ databases">
        <authorList>
            <person name="Alioto T."/>
            <person name="Alioto T."/>
            <person name="Gomez Garrido J."/>
        </authorList>
    </citation>
    <scope>NUCLEOTIDE SEQUENCE</scope>
</reference>
<protein>
    <submittedName>
        <fullName evidence="2">Uncharacterized protein</fullName>
    </submittedName>
</protein>
<organism evidence="2">
    <name type="scientific">Cacopsylla melanoneura</name>
    <dbReference type="NCBI Taxonomy" id="428564"/>
    <lineage>
        <taxon>Eukaryota</taxon>
        <taxon>Metazoa</taxon>
        <taxon>Ecdysozoa</taxon>
        <taxon>Arthropoda</taxon>
        <taxon>Hexapoda</taxon>
        <taxon>Insecta</taxon>
        <taxon>Pterygota</taxon>
        <taxon>Neoptera</taxon>
        <taxon>Paraneoptera</taxon>
        <taxon>Hemiptera</taxon>
        <taxon>Sternorrhyncha</taxon>
        <taxon>Psylloidea</taxon>
        <taxon>Psyllidae</taxon>
        <taxon>Psyllinae</taxon>
        <taxon>Cacopsylla</taxon>
    </lineage>
</organism>